<evidence type="ECO:0000313" key="1">
    <source>
        <dbReference type="EMBL" id="CNL85239.1"/>
    </source>
</evidence>
<dbReference type="EMBL" id="CQEH01000056">
    <property type="protein sequence ID" value="CNL85239.1"/>
    <property type="molecule type" value="Genomic_DNA"/>
</dbReference>
<comment type="caution">
    <text evidence="1">The sequence shown here is derived from an EMBL/GenBank/DDBJ whole genome shotgun (WGS) entry which is preliminary data.</text>
</comment>
<sequence>MNKIKVVGIDIAKSVFQVCAWMSDGSIASNRKVSRAKNWEISEPVNNSV</sequence>
<organism evidence="1 2">
    <name type="scientific">Yersinia aldovae</name>
    <dbReference type="NCBI Taxonomy" id="29483"/>
    <lineage>
        <taxon>Bacteria</taxon>
        <taxon>Pseudomonadati</taxon>
        <taxon>Pseudomonadota</taxon>
        <taxon>Gammaproteobacteria</taxon>
        <taxon>Enterobacterales</taxon>
        <taxon>Yersiniaceae</taxon>
        <taxon>Yersinia</taxon>
    </lineage>
</organism>
<reference evidence="1 2" key="1">
    <citation type="submission" date="2015-03" db="EMBL/GenBank/DDBJ databases">
        <authorList>
            <consortium name="Pathogen Informatics"/>
            <person name="Murphy D."/>
        </authorList>
    </citation>
    <scope>NUCLEOTIDE SEQUENCE [LARGE SCALE GENOMIC DNA]</scope>
    <source>
        <strain evidence="1 2">IP08791</strain>
    </source>
</reference>
<protein>
    <recommendedName>
        <fullName evidence="3">Transposase</fullName>
    </recommendedName>
</protein>
<dbReference type="Proteomes" id="UP000038647">
    <property type="component" value="Unassembled WGS sequence"/>
</dbReference>
<proteinExistence type="predicted"/>
<evidence type="ECO:0000313" key="2">
    <source>
        <dbReference type="Proteomes" id="UP000038647"/>
    </source>
</evidence>
<accession>A0ABM9SYV3</accession>
<dbReference type="RefSeq" id="WP_390614041.1">
    <property type="nucleotide sequence ID" value="NZ_CABHPY010000121.1"/>
</dbReference>
<name>A0ABM9SYV3_YERAL</name>
<evidence type="ECO:0008006" key="3">
    <source>
        <dbReference type="Google" id="ProtNLM"/>
    </source>
</evidence>
<gene>
    <name evidence="1" type="ORF">ERS137966_04267</name>
</gene>
<keyword evidence="2" id="KW-1185">Reference proteome</keyword>